<feature type="signal peptide" evidence="3">
    <location>
        <begin position="1"/>
        <end position="24"/>
    </location>
</feature>
<dbReference type="GO" id="GO:0004180">
    <property type="term" value="F:carboxypeptidase activity"/>
    <property type="evidence" value="ECO:0007669"/>
    <property type="project" value="UniProtKB-KW"/>
</dbReference>
<feature type="region of interest" description="Disordered" evidence="2">
    <location>
        <begin position="526"/>
        <end position="545"/>
    </location>
</feature>
<dbReference type="InterPro" id="IPR051417">
    <property type="entry name" value="SDr/BOS_complex"/>
</dbReference>
<dbReference type="PANTHER" id="PTHR23303:SF14">
    <property type="entry name" value="BOS COMPLEX SUBUNIT NOMO1-RELATED"/>
    <property type="match status" value="1"/>
</dbReference>
<feature type="non-terminal residue" evidence="4">
    <location>
        <position position="545"/>
    </location>
</feature>
<comment type="caution">
    <text evidence="4">The sequence shown here is derived from an EMBL/GenBank/DDBJ whole genome shotgun (WGS) entry which is preliminary data.</text>
</comment>
<keyword evidence="4" id="KW-0378">Hydrolase</keyword>
<dbReference type="EMBL" id="JAGQHR010000990">
    <property type="protein sequence ID" value="MCA9730101.1"/>
    <property type="molecule type" value="Genomic_DNA"/>
</dbReference>
<protein>
    <submittedName>
        <fullName evidence="4">Carboxypeptidase regulatory-like domain-containing protein</fullName>
    </submittedName>
</protein>
<keyword evidence="1 3" id="KW-0732">Signal</keyword>
<dbReference type="Pfam" id="PF13620">
    <property type="entry name" value="CarboxypepD_reg"/>
    <property type="match status" value="1"/>
</dbReference>
<evidence type="ECO:0000313" key="4">
    <source>
        <dbReference type="EMBL" id="MCA9730101.1"/>
    </source>
</evidence>
<dbReference type="SUPFAM" id="SSF49478">
    <property type="entry name" value="Cna protein B-type domain"/>
    <property type="match status" value="3"/>
</dbReference>
<proteinExistence type="predicted"/>
<dbReference type="AlphaFoldDB" id="A0A956M595"/>
<evidence type="ECO:0000256" key="2">
    <source>
        <dbReference type="SAM" id="MobiDB-lite"/>
    </source>
</evidence>
<evidence type="ECO:0000256" key="3">
    <source>
        <dbReference type="SAM" id="SignalP"/>
    </source>
</evidence>
<dbReference type="PANTHER" id="PTHR23303">
    <property type="entry name" value="CARBOXYPEPTIDASE REGULATORY REGION-CONTAINING"/>
    <property type="match status" value="1"/>
</dbReference>
<dbReference type="Gene3D" id="2.60.40.1120">
    <property type="entry name" value="Carboxypeptidase-like, regulatory domain"/>
    <property type="match status" value="2"/>
</dbReference>
<dbReference type="InterPro" id="IPR013784">
    <property type="entry name" value="Carb-bd-like_fold"/>
</dbReference>
<keyword evidence="4" id="KW-0645">Protease</keyword>
<organism evidence="4 5">
    <name type="scientific">Eiseniibacteriota bacterium</name>
    <dbReference type="NCBI Taxonomy" id="2212470"/>
    <lineage>
        <taxon>Bacteria</taxon>
        <taxon>Candidatus Eiseniibacteriota</taxon>
    </lineage>
</organism>
<name>A0A956M595_UNCEI</name>
<dbReference type="GO" id="GO:0030246">
    <property type="term" value="F:carbohydrate binding"/>
    <property type="evidence" value="ECO:0007669"/>
    <property type="project" value="InterPro"/>
</dbReference>
<feature type="chain" id="PRO_5037745850" evidence="3">
    <location>
        <begin position="25"/>
        <end position="545"/>
    </location>
</feature>
<reference evidence="4" key="2">
    <citation type="journal article" date="2021" name="Microbiome">
        <title>Successional dynamics and alternative stable states in a saline activated sludge microbial community over 9 years.</title>
        <authorList>
            <person name="Wang Y."/>
            <person name="Ye J."/>
            <person name="Ju F."/>
            <person name="Liu L."/>
            <person name="Boyd J.A."/>
            <person name="Deng Y."/>
            <person name="Parks D.H."/>
            <person name="Jiang X."/>
            <person name="Yin X."/>
            <person name="Woodcroft B.J."/>
            <person name="Tyson G.W."/>
            <person name="Hugenholtz P."/>
            <person name="Polz M.F."/>
            <person name="Zhang T."/>
        </authorList>
    </citation>
    <scope>NUCLEOTIDE SEQUENCE</scope>
    <source>
        <strain evidence="4">HKST-UBA01</strain>
    </source>
</reference>
<dbReference type="Proteomes" id="UP000697710">
    <property type="component" value="Unassembled WGS sequence"/>
</dbReference>
<accession>A0A956M595</accession>
<keyword evidence="4" id="KW-0121">Carboxypeptidase</keyword>
<reference evidence="4" key="1">
    <citation type="submission" date="2020-04" db="EMBL/GenBank/DDBJ databases">
        <authorList>
            <person name="Zhang T."/>
        </authorList>
    </citation>
    <scope>NUCLEOTIDE SEQUENCE</scope>
    <source>
        <strain evidence="4">HKST-UBA01</strain>
    </source>
</reference>
<evidence type="ECO:0000256" key="1">
    <source>
        <dbReference type="ARBA" id="ARBA00022729"/>
    </source>
</evidence>
<sequence>MRRCWLYSILAWGLLCLGASEASARLGASRFFPGLYYPDAPQEADAQVIDVAENAGFDSADLSLSPAGGTLTGEVVGPDGPAVGLLVQAWVGTIRVDGRTDDSGRFSLEGVPAGSVLLRFSSDAPYSRDRAHAAAYLGGVDAPDQSPRIELADQESKDIGHQTLEWGAILGGRVMTPEGFGLEGARIRIEDGAGGFWSTETGPQGRWRQGGLAAGSYLVEVTPPSGPYLSEFFGGARTSDEAALVSATVPSERLDLDVDLDVGGEIDGRVRNETGSPYPDFEVEFEDRDRGTVFKTRTEDHGEYAMTGLPAGSYYVFVPRLNRYFPSAVHVEDARTVTVAEGAVAGRVDVIGFDLGDCRLSNDGRGVIHGVLDVDFAYTDAVVVTALSPSDTVETAFHDPGAYSLDCVPPGDYLVRFVAQGGYPRLFHPGVPDEAQAVRVTVAGDTAMAVDYLPDRSTWIAGRVLDAESNTPIGAVRVSARSTNGRVVASALTEADGFYRIETLPDGSGLPAGSYRVLAESTLVPDPDVTPVLQPTVSARQDGDQ</sequence>
<dbReference type="SUPFAM" id="SSF49452">
    <property type="entry name" value="Starch-binding domain-like"/>
    <property type="match status" value="1"/>
</dbReference>
<gene>
    <name evidence="4" type="ORF">KC729_20625</name>
</gene>
<evidence type="ECO:0000313" key="5">
    <source>
        <dbReference type="Proteomes" id="UP000697710"/>
    </source>
</evidence>